<dbReference type="InterPro" id="IPR019570">
    <property type="entry name" value="Connexin_CCC"/>
</dbReference>
<feature type="transmembrane region" description="Helical" evidence="7">
    <location>
        <begin position="243"/>
        <end position="267"/>
    </location>
</feature>
<evidence type="ECO:0000256" key="7">
    <source>
        <dbReference type="SAM" id="Phobius"/>
    </source>
</evidence>
<feature type="transmembrane region" description="Helical" evidence="7">
    <location>
        <begin position="170"/>
        <end position="190"/>
    </location>
</feature>
<dbReference type="Pfam" id="PF00029">
    <property type="entry name" value="Connexin"/>
    <property type="match status" value="1"/>
</dbReference>
<feature type="compositionally biased region" description="Polar residues" evidence="6">
    <location>
        <begin position="294"/>
        <end position="321"/>
    </location>
</feature>
<dbReference type="EMBL" id="OU015567">
    <property type="protein sequence ID" value="CAG5109840.1"/>
    <property type="molecule type" value="Genomic_DNA"/>
</dbReference>
<evidence type="ECO:0000313" key="11">
    <source>
        <dbReference type="Proteomes" id="UP001158576"/>
    </source>
</evidence>
<dbReference type="InterPro" id="IPR038359">
    <property type="entry name" value="Connexin_N_sf"/>
</dbReference>
<evidence type="ECO:0000256" key="4">
    <source>
        <dbReference type="ARBA" id="ARBA00022989"/>
    </source>
</evidence>
<dbReference type="InterPro" id="IPR000500">
    <property type="entry name" value="Connexin"/>
</dbReference>
<feature type="region of interest" description="Disordered" evidence="6">
    <location>
        <begin position="292"/>
        <end position="321"/>
    </location>
</feature>
<organism evidence="10 11">
    <name type="scientific">Oikopleura dioica</name>
    <name type="common">Tunicate</name>
    <dbReference type="NCBI Taxonomy" id="34765"/>
    <lineage>
        <taxon>Eukaryota</taxon>
        <taxon>Metazoa</taxon>
        <taxon>Chordata</taxon>
        <taxon>Tunicata</taxon>
        <taxon>Appendicularia</taxon>
        <taxon>Copelata</taxon>
        <taxon>Oikopleuridae</taxon>
        <taxon>Oikopleura</taxon>
    </lineage>
</organism>
<feature type="transmembrane region" description="Helical" evidence="7">
    <location>
        <begin position="76"/>
        <end position="97"/>
    </location>
</feature>
<evidence type="ECO:0000256" key="2">
    <source>
        <dbReference type="ARBA" id="ARBA00022475"/>
    </source>
</evidence>
<reference evidence="10 11" key="1">
    <citation type="submission" date="2021-04" db="EMBL/GenBank/DDBJ databases">
        <authorList>
            <person name="Bliznina A."/>
        </authorList>
    </citation>
    <scope>NUCLEOTIDE SEQUENCE [LARGE SCALE GENOMIC DNA]</scope>
</reference>
<keyword evidence="11" id="KW-1185">Reference proteome</keyword>
<evidence type="ECO:0000313" key="10">
    <source>
        <dbReference type="EMBL" id="CAG5109840.1"/>
    </source>
</evidence>
<comment type="subcellular location">
    <subcellularLocation>
        <location evidence="1">Cell membrane</location>
        <topology evidence="1">Multi-pass membrane protein</topology>
    </subcellularLocation>
</comment>
<keyword evidence="4 7" id="KW-1133">Transmembrane helix</keyword>
<proteinExistence type="predicted"/>
<evidence type="ECO:0000256" key="5">
    <source>
        <dbReference type="ARBA" id="ARBA00023136"/>
    </source>
</evidence>
<sequence length="321" mass="37341">MVWGILENTVNKALHYSTPLGYMWMFLLFTFRMFITAVVGSAVYGDESGAFRCDTNQPGCQNVCYNRFSPISHMRFWAFQMMFVCLPSLAFMTFAQFEIAKIELVKKERADEEKKNRTADYFSSDQYKAYQSRINSKEKKLGMDKMKQKLTITSNSDVVEVKWTPRIRTFYIVHLLFKLFLEILFLYFSYVLQQQQSKKVGIAAMWVPEKYECTHGETEDNSACSQNPLIPCWVSRPWEKTIFMLYMTTVTCLSILICVLEFIYVLTRTTKKSVDRRAERKLSKKNMIRPTRGSVDTSLMDTESQMSQPLVNGTKPTAPTE</sequence>
<keyword evidence="3 7" id="KW-0812">Transmembrane</keyword>
<protein>
    <submittedName>
        <fullName evidence="10">Oidioi.mRNA.OKI2018_I69.chr2.g4322.t1.cds</fullName>
    </submittedName>
</protein>
<name>A0ABN7SXE4_OIKDI</name>
<evidence type="ECO:0000259" key="8">
    <source>
        <dbReference type="SMART" id="SM00037"/>
    </source>
</evidence>
<dbReference type="Gene3D" id="1.20.1440.80">
    <property type="entry name" value="Gap junction channel protein cysteine-rich domain"/>
    <property type="match status" value="1"/>
</dbReference>
<dbReference type="SMART" id="SM00037">
    <property type="entry name" value="CNX"/>
    <property type="match status" value="1"/>
</dbReference>
<keyword evidence="2" id="KW-1003">Cell membrane</keyword>
<dbReference type="SMART" id="SM01089">
    <property type="entry name" value="Connexin_CCC"/>
    <property type="match status" value="1"/>
</dbReference>
<evidence type="ECO:0000259" key="9">
    <source>
        <dbReference type="SMART" id="SM01089"/>
    </source>
</evidence>
<evidence type="ECO:0000256" key="1">
    <source>
        <dbReference type="ARBA" id="ARBA00004651"/>
    </source>
</evidence>
<dbReference type="InterPro" id="IPR013092">
    <property type="entry name" value="Connexin_N"/>
</dbReference>
<gene>
    <name evidence="10" type="ORF">OKIOD_LOCUS13087</name>
</gene>
<dbReference type="PRINTS" id="PR00206">
    <property type="entry name" value="CONNEXIN"/>
</dbReference>
<evidence type="ECO:0000256" key="6">
    <source>
        <dbReference type="SAM" id="MobiDB-lite"/>
    </source>
</evidence>
<dbReference type="PANTHER" id="PTHR11984:SF53">
    <property type="entry name" value="GAP JUNCTION PROTEIN"/>
    <property type="match status" value="1"/>
</dbReference>
<keyword evidence="5 7" id="KW-0472">Membrane</keyword>
<feature type="domain" description="Connexin cysteine-rich" evidence="9">
    <location>
        <begin position="181"/>
        <end position="265"/>
    </location>
</feature>
<feature type="transmembrane region" description="Helical" evidence="7">
    <location>
        <begin position="21"/>
        <end position="44"/>
    </location>
</feature>
<dbReference type="Proteomes" id="UP001158576">
    <property type="component" value="Chromosome 2"/>
</dbReference>
<accession>A0ABN7SXE4</accession>
<evidence type="ECO:0000256" key="3">
    <source>
        <dbReference type="ARBA" id="ARBA00022692"/>
    </source>
</evidence>
<dbReference type="PANTHER" id="PTHR11984">
    <property type="entry name" value="CONNEXIN"/>
    <property type="match status" value="1"/>
</dbReference>
<feature type="domain" description="Connexin N-terminal" evidence="8">
    <location>
        <begin position="42"/>
        <end position="75"/>
    </location>
</feature>